<evidence type="ECO:0000256" key="2">
    <source>
        <dbReference type="SAM" id="MobiDB-lite"/>
    </source>
</evidence>
<evidence type="ECO:0000256" key="1">
    <source>
        <dbReference type="SAM" id="Coils"/>
    </source>
</evidence>
<sequence>MEPDLSNLPTEDVSPHFPPPKRTLPLSNGQPSRKKPALMQRPQSSIIDVTNFSFARPANQPKGFTLKPMPRLPPHGRTSLEQVGGVESQKQMARREKEVSSKSIANPRQPSLEQYLAERTPCPQPKDHPQTSKIAHKDSNLPITEGASPDNSENANSAKGQEVIDLEAESETALTTQAVANSSIPATVSRDTASRPLQDRDRHVSAVQNHPPPRAPARQRESLRDSKSRRGNRRSALTRQQRSISGNKSGLHQLTEDTLFEMLIGRIRQREENEITAANIQRQMETKILELQEENRDLHHRLETGRLQLQKNEVELNKHQTRLEDWKLKIRKFKQVVDELGHDHDSLKEDNERLNTTAASLEKQKSELFQAIDDAKLQIARAEGRADEQRKEIAEKEQRIALLQQALTAAQDQDDCTKAELISERNRSSTLESYIQNYALTQAKQIGLIKEDQAKLMQDLNARLESIATNATTFKCDILSATKTVFDQCRTSIETLSEKYSEEKLSVQEFTGSTQDVISQINTMATKLTESIETSNKVNVGVSKGVQDSLHAIESHLSADSQLFQQLAECRTSYRWLKGRLGAIEPTLENLNASVKVVLDSETKLARQFGDFGKKLEEAQMPKGNPEFEKQLADRFAENTQLQLGLHKMASEIDSLNQLTSEKDATIQNLQQCLTDAKEKCRAVDNRNQALEIDKTALKGEIELRDQRIRHELTTKHNSSQTQMQAKYEQELRTLKAEKDELEKNTELIMTQMNGVQSALVEAKRLFDDQKTQRESLAQETDQRIEQLTQSCSEHMARVEAQILELQKYQQAEAASCMERNGLQEQLRQAQERIHELEETFVVPSVEEEGPRVPPANIVPFSALKSQLSPLRATSPYGDPADFAMLFMSDELLLATPHHKVNEDKACPSRQEEATTEESKKPLEVTDPAKVFDIPQDNEPPPTRANTKRKAVNFAPHRTESTESQRKGSLNTRVPSTEVQSSTQAENAENATEERPTKVTKHINKWTYSRVQASGIEVQQGQFTAPPTRATRGPQRASPKGLVSASSTSEAVGRSNTRGRGKRCSRGK</sequence>
<feature type="region of interest" description="Disordered" evidence="2">
    <location>
        <begin position="900"/>
        <end position="1068"/>
    </location>
</feature>
<feature type="region of interest" description="Disordered" evidence="2">
    <location>
        <begin position="175"/>
        <end position="250"/>
    </location>
</feature>
<feature type="compositionally biased region" description="Polar residues" evidence="2">
    <location>
        <begin position="149"/>
        <end position="158"/>
    </location>
</feature>
<evidence type="ECO:0000313" key="4">
    <source>
        <dbReference type="Proteomes" id="UP000186955"/>
    </source>
</evidence>
<feature type="compositionally biased region" description="Polar residues" evidence="2">
    <location>
        <begin position="175"/>
        <end position="191"/>
    </location>
</feature>
<feature type="compositionally biased region" description="Basic and acidic residues" evidence="2">
    <location>
        <begin position="125"/>
        <end position="139"/>
    </location>
</feature>
<feature type="compositionally biased region" description="Polar residues" evidence="2">
    <location>
        <begin position="1044"/>
        <end position="1056"/>
    </location>
</feature>
<feature type="coiled-coil region" evidence="1">
    <location>
        <begin position="667"/>
        <end position="694"/>
    </location>
</feature>
<gene>
    <name evidence="3" type="ORF">PENSUB_1238</name>
</gene>
<protein>
    <submittedName>
        <fullName evidence="3">Uncharacterized protein</fullName>
    </submittedName>
</protein>
<dbReference type="Gene3D" id="1.10.287.1490">
    <property type="match status" value="1"/>
</dbReference>
<evidence type="ECO:0000313" key="3">
    <source>
        <dbReference type="EMBL" id="OKP13138.1"/>
    </source>
</evidence>
<feature type="compositionally biased region" description="Polar residues" evidence="2">
    <location>
        <begin position="967"/>
        <end position="984"/>
    </location>
</feature>
<feature type="region of interest" description="Disordered" evidence="2">
    <location>
        <begin position="1"/>
        <end position="158"/>
    </location>
</feature>
<feature type="compositionally biased region" description="Basic and acidic residues" evidence="2">
    <location>
        <begin position="900"/>
        <end position="924"/>
    </location>
</feature>
<dbReference type="AlphaFoldDB" id="A0A1Q5UKY1"/>
<feature type="compositionally biased region" description="Polar residues" evidence="2">
    <location>
        <begin position="101"/>
        <end position="112"/>
    </location>
</feature>
<keyword evidence="1" id="KW-0175">Coiled coil</keyword>
<feature type="compositionally biased region" description="Polar residues" evidence="2">
    <location>
        <begin position="1006"/>
        <end position="1025"/>
    </location>
</feature>
<feature type="compositionally biased region" description="Basic and acidic residues" evidence="2">
    <location>
        <begin position="218"/>
        <end position="228"/>
    </location>
</feature>
<comment type="caution">
    <text evidence="3">The sequence shown here is derived from an EMBL/GenBank/DDBJ whole genome shotgun (WGS) entry which is preliminary data.</text>
</comment>
<dbReference type="EMBL" id="MNBE01000157">
    <property type="protein sequence ID" value="OKP13138.1"/>
    <property type="molecule type" value="Genomic_DNA"/>
</dbReference>
<feature type="compositionally biased region" description="Polar residues" evidence="2">
    <location>
        <begin position="41"/>
        <end position="53"/>
    </location>
</feature>
<proteinExistence type="predicted"/>
<reference evidence="3 4" key="1">
    <citation type="submission" date="2016-10" db="EMBL/GenBank/DDBJ databases">
        <title>Genome sequence of the ascomycete fungus Penicillium subrubescens.</title>
        <authorList>
            <person name="De Vries R.P."/>
            <person name="Peng M."/>
            <person name="Dilokpimol A."/>
            <person name="Hilden K."/>
            <person name="Makela M.R."/>
            <person name="Grigoriev I."/>
            <person name="Riley R."/>
            <person name="Granchi Z."/>
        </authorList>
    </citation>
    <scope>NUCLEOTIDE SEQUENCE [LARGE SCALE GENOMIC DNA]</scope>
    <source>
        <strain evidence="3 4">CBS 132785</strain>
    </source>
</reference>
<organism evidence="3 4">
    <name type="scientific">Penicillium subrubescens</name>
    <dbReference type="NCBI Taxonomy" id="1316194"/>
    <lineage>
        <taxon>Eukaryota</taxon>
        <taxon>Fungi</taxon>
        <taxon>Dikarya</taxon>
        <taxon>Ascomycota</taxon>
        <taxon>Pezizomycotina</taxon>
        <taxon>Eurotiomycetes</taxon>
        <taxon>Eurotiomycetidae</taxon>
        <taxon>Eurotiales</taxon>
        <taxon>Aspergillaceae</taxon>
        <taxon>Penicillium</taxon>
    </lineage>
</organism>
<name>A0A1Q5UKY1_9EURO</name>
<feature type="compositionally biased region" description="Basic residues" evidence="2">
    <location>
        <begin position="1057"/>
        <end position="1068"/>
    </location>
</feature>
<keyword evidence="4" id="KW-1185">Reference proteome</keyword>
<feature type="coiled-coil region" evidence="1">
    <location>
        <begin position="277"/>
        <end position="413"/>
    </location>
</feature>
<dbReference type="Proteomes" id="UP000186955">
    <property type="component" value="Unassembled WGS sequence"/>
</dbReference>
<feature type="compositionally biased region" description="Basic and acidic residues" evidence="2">
    <location>
        <begin position="957"/>
        <end position="966"/>
    </location>
</feature>
<feature type="coiled-coil region" evidence="1">
    <location>
        <begin position="718"/>
        <end position="840"/>
    </location>
</feature>
<accession>A0A1Q5UKY1</accession>
<dbReference type="STRING" id="1316194.A0A1Q5UKY1"/>
<feature type="compositionally biased region" description="Polar residues" evidence="2">
    <location>
        <begin position="235"/>
        <end position="250"/>
    </location>
</feature>